<sequence>MAHRFGIIGFPLDHSFSPTYFNNKFKQEGRSDYIYVKCPLTRIEEFPDLLKQYDDWEGFNVTIPYKEKIIPYLNRLSEQAAAIGAVNCIRVRAGETIGFNTDAIGFQRSLIPLLRPVHTHALILGTGGASRAVAYVLRQEKISYQLVSRRKQPGMLTYDELNADIISSHLLIVNTTPAGMYPHVDEAPPLPYDLIGKDHLLFDLIYNPSLTKFLQLGQQQGAQIQNGYNMLILQAEASWEIWNS</sequence>
<evidence type="ECO:0000256" key="2">
    <source>
        <dbReference type="ARBA" id="ARBA00023002"/>
    </source>
</evidence>
<dbReference type="SUPFAM" id="SSF51735">
    <property type="entry name" value="NAD(P)-binding Rossmann-fold domains"/>
    <property type="match status" value="1"/>
</dbReference>
<organism evidence="5 6">
    <name type="scientific">Thermoflavifilum aggregans</name>
    <dbReference type="NCBI Taxonomy" id="454188"/>
    <lineage>
        <taxon>Bacteria</taxon>
        <taxon>Pseudomonadati</taxon>
        <taxon>Bacteroidota</taxon>
        <taxon>Chitinophagia</taxon>
        <taxon>Chitinophagales</taxon>
        <taxon>Chitinophagaceae</taxon>
        <taxon>Thermoflavifilum</taxon>
    </lineage>
</organism>
<accession>A0A2M9CU71</accession>
<dbReference type="GO" id="GO:0009073">
    <property type="term" value="P:aromatic amino acid family biosynthetic process"/>
    <property type="evidence" value="ECO:0007669"/>
    <property type="project" value="UniProtKB-KW"/>
</dbReference>
<dbReference type="GO" id="GO:0004764">
    <property type="term" value="F:shikimate 3-dehydrogenase (NADP+) activity"/>
    <property type="evidence" value="ECO:0007669"/>
    <property type="project" value="InterPro"/>
</dbReference>
<evidence type="ECO:0000256" key="3">
    <source>
        <dbReference type="ARBA" id="ARBA00023141"/>
    </source>
</evidence>
<dbReference type="GO" id="GO:0005829">
    <property type="term" value="C:cytosol"/>
    <property type="evidence" value="ECO:0007669"/>
    <property type="project" value="TreeGrafter"/>
</dbReference>
<dbReference type="Gene3D" id="3.40.50.10860">
    <property type="entry name" value="Leucine Dehydrogenase, chain A, domain 1"/>
    <property type="match status" value="1"/>
</dbReference>
<evidence type="ECO:0000256" key="1">
    <source>
        <dbReference type="ARBA" id="ARBA00004871"/>
    </source>
</evidence>
<keyword evidence="6" id="KW-1185">Reference proteome</keyword>
<dbReference type="EMBL" id="PGFG01000001">
    <property type="protein sequence ID" value="PJJ75462.1"/>
    <property type="molecule type" value="Genomic_DNA"/>
</dbReference>
<evidence type="ECO:0000313" key="5">
    <source>
        <dbReference type="EMBL" id="PJJ75462.1"/>
    </source>
</evidence>
<dbReference type="RefSeq" id="WP_100314067.1">
    <property type="nucleotide sequence ID" value="NZ_PGFG01000001.1"/>
</dbReference>
<dbReference type="OrthoDB" id="9792692at2"/>
<dbReference type="Gene3D" id="3.40.50.720">
    <property type="entry name" value="NAD(P)-binding Rossmann-like Domain"/>
    <property type="match status" value="1"/>
</dbReference>
<dbReference type="SUPFAM" id="SSF53223">
    <property type="entry name" value="Aminoacid dehydrogenase-like, N-terminal domain"/>
    <property type="match status" value="1"/>
</dbReference>
<dbReference type="Proteomes" id="UP000230000">
    <property type="component" value="Unassembled WGS sequence"/>
</dbReference>
<feature type="domain" description="Shikimate dehydrogenase substrate binding N-terminal" evidence="4">
    <location>
        <begin position="7"/>
        <end position="89"/>
    </location>
</feature>
<proteinExistence type="predicted"/>
<keyword evidence="3" id="KW-0057">Aromatic amino acid biosynthesis</keyword>
<dbReference type="AlphaFoldDB" id="A0A2M9CU71"/>
<comment type="pathway">
    <text evidence="1">Metabolic intermediate biosynthesis; chorismate biosynthesis; chorismate from D-erythrose 4-phosphate and phosphoenolpyruvate: step 4/7.</text>
</comment>
<evidence type="ECO:0000313" key="6">
    <source>
        <dbReference type="Proteomes" id="UP000230000"/>
    </source>
</evidence>
<dbReference type="InterPro" id="IPR046346">
    <property type="entry name" value="Aminoacid_DH-like_N_sf"/>
</dbReference>
<dbReference type="GO" id="GO:0050661">
    <property type="term" value="F:NADP binding"/>
    <property type="evidence" value="ECO:0007669"/>
    <property type="project" value="TreeGrafter"/>
</dbReference>
<keyword evidence="2" id="KW-0560">Oxidoreductase</keyword>
<dbReference type="PANTHER" id="PTHR21089">
    <property type="entry name" value="SHIKIMATE DEHYDROGENASE"/>
    <property type="match status" value="1"/>
</dbReference>
<protein>
    <submittedName>
        <fullName evidence="5">Shikimate dehydrogenase</fullName>
    </submittedName>
</protein>
<dbReference type="Pfam" id="PF08501">
    <property type="entry name" value="Shikimate_dh_N"/>
    <property type="match status" value="1"/>
</dbReference>
<dbReference type="InterPro" id="IPR036291">
    <property type="entry name" value="NAD(P)-bd_dom_sf"/>
</dbReference>
<dbReference type="PANTHER" id="PTHR21089:SF1">
    <property type="entry name" value="BIFUNCTIONAL 3-DEHYDROQUINATE DEHYDRATASE_SHIKIMATE DEHYDROGENASE, CHLOROPLASTIC"/>
    <property type="match status" value="1"/>
</dbReference>
<dbReference type="InterPro" id="IPR013708">
    <property type="entry name" value="Shikimate_DH-bd_N"/>
</dbReference>
<evidence type="ECO:0000259" key="4">
    <source>
        <dbReference type="Pfam" id="PF08501"/>
    </source>
</evidence>
<dbReference type="GO" id="GO:0019632">
    <property type="term" value="P:shikimate metabolic process"/>
    <property type="evidence" value="ECO:0007669"/>
    <property type="project" value="TreeGrafter"/>
</dbReference>
<dbReference type="GO" id="GO:0009423">
    <property type="term" value="P:chorismate biosynthetic process"/>
    <property type="evidence" value="ECO:0007669"/>
    <property type="project" value="TreeGrafter"/>
</dbReference>
<keyword evidence="3" id="KW-0028">Amino-acid biosynthesis</keyword>
<dbReference type="CDD" id="cd01065">
    <property type="entry name" value="NAD_bind_Shikimate_DH"/>
    <property type="match status" value="1"/>
</dbReference>
<dbReference type="InterPro" id="IPR022893">
    <property type="entry name" value="Shikimate_DH_fam"/>
</dbReference>
<gene>
    <name evidence="5" type="ORF">BXY57_1039</name>
</gene>
<comment type="caution">
    <text evidence="5">The sequence shown here is derived from an EMBL/GenBank/DDBJ whole genome shotgun (WGS) entry which is preliminary data.</text>
</comment>
<name>A0A2M9CU71_9BACT</name>
<reference evidence="5 6" key="1">
    <citation type="submission" date="2017-11" db="EMBL/GenBank/DDBJ databases">
        <title>Genomic Encyclopedia of Archaeal and Bacterial Type Strains, Phase II (KMG-II): From Individual Species to Whole Genera.</title>
        <authorList>
            <person name="Goeker M."/>
        </authorList>
    </citation>
    <scope>NUCLEOTIDE SEQUENCE [LARGE SCALE GENOMIC DNA]</scope>
    <source>
        <strain evidence="5 6">DSM 27268</strain>
    </source>
</reference>